<gene>
    <name evidence="1" type="ORF">UA18_02412</name>
</gene>
<organism evidence="1 2">
    <name type="scientific">Burkholderia multivorans</name>
    <dbReference type="NCBI Taxonomy" id="87883"/>
    <lineage>
        <taxon>Bacteria</taxon>
        <taxon>Pseudomonadati</taxon>
        <taxon>Pseudomonadota</taxon>
        <taxon>Betaproteobacteria</taxon>
        <taxon>Burkholderiales</taxon>
        <taxon>Burkholderiaceae</taxon>
        <taxon>Burkholderia</taxon>
        <taxon>Burkholderia cepacia complex</taxon>
    </lineage>
</organism>
<proteinExistence type="predicted"/>
<name>A0ABD7LKV8_9BURK</name>
<dbReference type="Proteomes" id="UP000196218">
    <property type="component" value="Unassembled WGS sequence"/>
</dbReference>
<dbReference type="AlphaFoldDB" id="A0ABD7LKV8"/>
<reference evidence="1 2" key="1">
    <citation type="submission" date="2016-04" db="EMBL/GenBank/DDBJ databases">
        <authorList>
            <person name="Peeters C."/>
        </authorList>
    </citation>
    <scope>NUCLEOTIDE SEQUENCE [LARGE SCALE GENOMIC DNA]</scope>
    <source>
        <strain evidence="1">LMG 29311</strain>
    </source>
</reference>
<accession>A0ABD7LKV8</accession>
<dbReference type="RefSeq" id="WP_155770739.1">
    <property type="nucleotide sequence ID" value="NZ_CADFGW010000006.1"/>
</dbReference>
<evidence type="ECO:0000313" key="1">
    <source>
        <dbReference type="EMBL" id="SAK20230.1"/>
    </source>
</evidence>
<evidence type="ECO:0000313" key="2">
    <source>
        <dbReference type="Proteomes" id="UP000196218"/>
    </source>
</evidence>
<sequence length="60" mass="6635">MAIPDWLAYDKAQETLKDLIAGQVISLPSKKGTYSGAEDAQYIKELVTALAEFYKSIPNE</sequence>
<comment type="caution">
    <text evidence="1">The sequence shown here is derived from an EMBL/GenBank/DDBJ whole genome shotgun (WGS) entry which is preliminary data.</text>
</comment>
<dbReference type="EMBL" id="FKJW01000003">
    <property type="protein sequence ID" value="SAK20230.1"/>
    <property type="molecule type" value="Genomic_DNA"/>
</dbReference>
<protein>
    <submittedName>
        <fullName evidence="1">Uncharacterized protein</fullName>
    </submittedName>
</protein>